<keyword evidence="7" id="KW-1185">Reference proteome</keyword>
<dbReference type="PROSITE" id="PS00036">
    <property type="entry name" value="BZIP_BASIC"/>
    <property type="match status" value="1"/>
</dbReference>
<gene>
    <name evidence="6" type="ORF">Adt_47598</name>
</gene>
<evidence type="ECO:0000313" key="7">
    <source>
        <dbReference type="Proteomes" id="UP001604336"/>
    </source>
</evidence>
<dbReference type="Proteomes" id="UP001604336">
    <property type="component" value="Unassembled WGS sequence"/>
</dbReference>
<dbReference type="InterPro" id="IPR052483">
    <property type="entry name" value="bZIP_transcription_regulators"/>
</dbReference>
<comment type="caution">
    <text evidence="6">The sequence shown here is derived from an EMBL/GenBank/DDBJ whole genome shotgun (WGS) entry which is preliminary data.</text>
</comment>
<evidence type="ECO:0000259" key="5">
    <source>
        <dbReference type="PROSITE" id="PS00036"/>
    </source>
</evidence>
<evidence type="ECO:0000256" key="1">
    <source>
        <dbReference type="ARBA" id="ARBA00023015"/>
    </source>
</evidence>
<name>A0ABD1NTG7_9LAMI</name>
<dbReference type="AlphaFoldDB" id="A0ABD1NTG7"/>
<feature type="region of interest" description="Disordered" evidence="4">
    <location>
        <begin position="202"/>
        <end position="232"/>
    </location>
</feature>
<protein>
    <recommendedName>
        <fullName evidence="5">BZIP domain-containing protein</fullName>
    </recommendedName>
</protein>
<dbReference type="SUPFAM" id="SSF57959">
    <property type="entry name" value="Leucine zipper domain"/>
    <property type="match status" value="1"/>
</dbReference>
<dbReference type="PANTHER" id="PTHR46391:SF20">
    <property type="entry name" value="BASIC LEUCINE ZIPPER 61"/>
    <property type="match status" value="1"/>
</dbReference>
<evidence type="ECO:0000256" key="3">
    <source>
        <dbReference type="ARBA" id="ARBA00023242"/>
    </source>
</evidence>
<dbReference type="PANTHER" id="PTHR46391">
    <property type="entry name" value="BASIC LEUCINE ZIPPER 34"/>
    <property type="match status" value="1"/>
</dbReference>
<dbReference type="EMBL" id="JBFOLK010000250">
    <property type="protein sequence ID" value="KAL2454906.1"/>
    <property type="molecule type" value="Genomic_DNA"/>
</dbReference>
<feature type="domain" description="BZIP" evidence="5">
    <location>
        <begin position="66"/>
        <end position="81"/>
    </location>
</feature>
<dbReference type="InterPro" id="IPR004827">
    <property type="entry name" value="bZIP"/>
</dbReference>
<dbReference type="InterPro" id="IPR046347">
    <property type="entry name" value="bZIP_sf"/>
</dbReference>
<evidence type="ECO:0000256" key="2">
    <source>
        <dbReference type="ARBA" id="ARBA00023163"/>
    </source>
</evidence>
<sequence>MKPPRPKPANRNLEWDGTIKLGILSQWSTPVLAPASLTTLTLDQAIEHELKYGRKLDPNMDPKRLRRTISNRLSAQRSRLRIVHYIHVMEKIVKDLQYPIYIICDLLHFIFIVAKLEAHKLELQNLKELEKNMQKLQHEYSTGLQPLPDYSFNQPNLEQIQSFGFHQYGHVQQLPISGFDPFYQQQCPSSSGLVQSSHINLQRSSAGPSGTKQLLSSDINGSSQEPTSELNQEQADIDQYLNFDALNADPFKALY</sequence>
<keyword evidence="2" id="KW-0804">Transcription</keyword>
<evidence type="ECO:0000313" key="6">
    <source>
        <dbReference type="EMBL" id="KAL2454906.1"/>
    </source>
</evidence>
<organism evidence="6 7">
    <name type="scientific">Abeliophyllum distichum</name>
    <dbReference type="NCBI Taxonomy" id="126358"/>
    <lineage>
        <taxon>Eukaryota</taxon>
        <taxon>Viridiplantae</taxon>
        <taxon>Streptophyta</taxon>
        <taxon>Embryophyta</taxon>
        <taxon>Tracheophyta</taxon>
        <taxon>Spermatophyta</taxon>
        <taxon>Magnoliopsida</taxon>
        <taxon>eudicotyledons</taxon>
        <taxon>Gunneridae</taxon>
        <taxon>Pentapetalae</taxon>
        <taxon>asterids</taxon>
        <taxon>lamiids</taxon>
        <taxon>Lamiales</taxon>
        <taxon>Oleaceae</taxon>
        <taxon>Forsythieae</taxon>
        <taxon>Abeliophyllum</taxon>
    </lineage>
</organism>
<reference evidence="7" key="1">
    <citation type="submission" date="2024-07" db="EMBL/GenBank/DDBJ databases">
        <title>Two chromosome-level genome assemblies of Korean endemic species Abeliophyllum distichum and Forsythia ovata (Oleaceae).</title>
        <authorList>
            <person name="Jang H."/>
        </authorList>
    </citation>
    <scope>NUCLEOTIDE SEQUENCE [LARGE SCALE GENOMIC DNA]</scope>
</reference>
<accession>A0ABD1NTG7</accession>
<proteinExistence type="predicted"/>
<evidence type="ECO:0000256" key="4">
    <source>
        <dbReference type="SAM" id="MobiDB-lite"/>
    </source>
</evidence>
<keyword evidence="1" id="KW-0805">Transcription regulation</keyword>
<keyword evidence="3" id="KW-0539">Nucleus</keyword>